<reference evidence="2 3" key="1">
    <citation type="submission" date="2023-03" db="EMBL/GenBank/DDBJ databases">
        <title>High-quality genome of Scylla paramamosain provides insights in environmental adaptation.</title>
        <authorList>
            <person name="Zhang L."/>
        </authorList>
    </citation>
    <scope>NUCLEOTIDE SEQUENCE [LARGE SCALE GENOMIC DNA]</scope>
    <source>
        <strain evidence="2">LZ_2023a</strain>
        <tissue evidence="2">Muscle</tissue>
    </source>
</reference>
<dbReference type="Proteomes" id="UP001487740">
    <property type="component" value="Unassembled WGS sequence"/>
</dbReference>
<keyword evidence="3" id="KW-1185">Reference proteome</keyword>
<evidence type="ECO:0000313" key="2">
    <source>
        <dbReference type="EMBL" id="KAK8392485.1"/>
    </source>
</evidence>
<dbReference type="EMBL" id="JARAKH010000022">
    <property type="protein sequence ID" value="KAK8392486.1"/>
    <property type="molecule type" value="Genomic_DNA"/>
</dbReference>
<organism evidence="2 3">
    <name type="scientific">Scylla paramamosain</name>
    <name type="common">Mud crab</name>
    <dbReference type="NCBI Taxonomy" id="85552"/>
    <lineage>
        <taxon>Eukaryota</taxon>
        <taxon>Metazoa</taxon>
        <taxon>Ecdysozoa</taxon>
        <taxon>Arthropoda</taxon>
        <taxon>Crustacea</taxon>
        <taxon>Multicrustacea</taxon>
        <taxon>Malacostraca</taxon>
        <taxon>Eumalacostraca</taxon>
        <taxon>Eucarida</taxon>
        <taxon>Decapoda</taxon>
        <taxon>Pleocyemata</taxon>
        <taxon>Brachyura</taxon>
        <taxon>Eubrachyura</taxon>
        <taxon>Portunoidea</taxon>
        <taxon>Portunidae</taxon>
        <taxon>Portuninae</taxon>
        <taxon>Scylla</taxon>
    </lineage>
</organism>
<accession>A0AAW0TXU3</accession>
<dbReference type="AlphaFoldDB" id="A0AAW0TXU3"/>
<feature type="compositionally biased region" description="Basic residues" evidence="1">
    <location>
        <begin position="91"/>
        <end position="100"/>
    </location>
</feature>
<protein>
    <submittedName>
        <fullName evidence="2">Uncharacterized protein</fullName>
    </submittedName>
</protein>
<feature type="region of interest" description="Disordered" evidence="1">
    <location>
        <begin position="35"/>
        <end position="104"/>
    </location>
</feature>
<dbReference type="EMBL" id="JARAKH010000022">
    <property type="protein sequence ID" value="KAK8392488.1"/>
    <property type="molecule type" value="Genomic_DNA"/>
</dbReference>
<gene>
    <name evidence="2" type="ORF">O3P69_014687</name>
</gene>
<proteinExistence type="predicted"/>
<dbReference type="EMBL" id="JARAKH010000022">
    <property type="protein sequence ID" value="KAK8392489.1"/>
    <property type="molecule type" value="Genomic_DNA"/>
</dbReference>
<evidence type="ECO:0000256" key="1">
    <source>
        <dbReference type="SAM" id="MobiDB-lite"/>
    </source>
</evidence>
<name>A0AAW0TXU3_SCYPA</name>
<feature type="compositionally biased region" description="Basic and acidic residues" evidence="1">
    <location>
        <begin position="74"/>
        <end position="90"/>
    </location>
</feature>
<sequence length="285" mass="30919">MDIKGGYSTASPDWPYFQILDQIVPLMRKEKIEKLSPSGVESKDLDSHESLPSPLTSAPDTEGLAMPGVQGIAGDDKCKTEAADTGEPPRKRGRGRRAAQRARDRWWGAVEDSDLGSDSVASAGRTELPSQLPCKSTVDALEASQMELQTFGMLESCATALTEIRDILKAHTEQQERFMQTLQQTVSSHSSTVKEVLNTVSSQNATLINLLTHLTKSAHTPLGITPGNSFGEEKLRRDPATHSHQEEGQLLASQQNLISALTQRQQGCESPLVEATELTDSITGL</sequence>
<dbReference type="EMBL" id="JARAKH010000022">
    <property type="protein sequence ID" value="KAK8392485.1"/>
    <property type="molecule type" value="Genomic_DNA"/>
</dbReference>
<feature type="region of interest" description="Disordered" evidence="1">
    <location>
        <begin position="222"/>
        <end position="247"/>
    </location>
</feature>
<evidence type="ECO:0000313" key="3">
    <source>
        <dbReference type="Proteomes" id="UP001487740"/>
    </source>
</evidence>
<feature type="compositionally biased region" description="Basic and acidic residues" evidence="1">
    <location>
        <begin position="231"/>
        <end position="247"/>
    </location>
</feature>
<comment type="caution">
    <text evidence="2">The sequence shown here is derived from an EMBL/GenBank/DDBJ whole genome shotgun (WGS) entry which is preliminary data.</text>
</comment>